<feature type="domain" description="Cyclin-dependent kinase inhibitor" evidence="6">
    <location>
        <begin position="188"/>
        <end position="231"/>
    </location>
</feature>
<dbReference type="GO" id="GO:0005654">
    <property type="term" value="C:nucleoplasm"/>
    <property type="evidence" value="ECO:0007669"/>
    <property type="project" value="UniProtKB-SubCell"/>
</dbReference>
<keyword evidence="3" id="KW-0649">Protein kinase inhibitor</keyword>
<dbReference type="Pfam" id="PF02234">
    <property type="entry name" value="CDI"/>
    <property type="match status" value="1"/>
</dbReference>
<sequence length="264" mass="29385">MGKYMRKAKVTSDIAVMELSQSSLGVKTRAKTLALQKLEAANSIQDSSCYLQLRNRRLEKTNDAVKTQKSGGKESFKHNPDGNLKDLEGKSRRLNSGRVGSESGQRESNEKGCEIGRNEEVGCFDLGAEASFGENNLEFDARERSTRESTPCSLIRGSDSITNPGSSTKPRSLAASDRQTRNSMQQDIPTTHEIEEFFALAEQQQQKRFTEKYNFDVVNDIPLPGRYEWVRGQKGDTNLFGSRCEKYNVTLGFGGPIIGTYKCS</sequence>
<dbReference type="InterPro" id="IPR044898">
    <property type="entry name" value="CDI_dom_sf"/>
</dbReference>
<feature type="compositionally biased region" description="Basic and acidic residues" evidence="5">
    <location>
        <begin position="104"/>
        <end position="113"/>
    </location>
</feature>
<dbReference type="GO" id="GO:0004861">
    <property type="term" value="F:cyclin-dependent protein serine/threonine kinase inhibitor activity"/>
    <property type="evidence" value="ECO:0007669"/>
    <property type="project" value="InterPro"/>
</dbReference>
<organism evidence="7 8">
    <name type="scientific">Heracleum sosnowskyi</name>
    <dbReference type="NCBI Taxonomy" id="360622"/>
    <lineage>
        <taxon>Eukaryota</taxon>
        <taxon>Viridiplantae</taxon>
        <taxon>Streptophyta</taxon>
        <taxon>Embryophyta</taxon>
        <taxon>Tracheophyta</taxon>
        <taxon>Spermatophyta</taxon>
        <taxon>Magnoliopsida</taxon>
        <taxon>eudicotyledons</taxon>
        <taxon>Gunneridae</taxon>
        <taxon>Pentapetalae</taxon>
        <taxon>asterids</taxon>
        <taxon>campanulids</taxon>
        <taxon>Apiales</taxon>
        <taxon>Apiaceae</taxon>
        <taxon>Apioideae</taxon>
        <taxon>apioid superclade</taxon>
        <taxon>Tordylieae</taxon>
        <taxon>Tordyliinae</taxon>
        <taxon>Heracleum</taxon>
    </lineage>
</organism>
<feature type="region of interest" description="Disordered" evidence="5">
    <location>
        <begin position="62"/>
        <end position="113"/>
    </location>
</feature>
<name>A0AAD8GXS4_9APIA</name>
<reference evidence="7" key="2">
    <citation type="submission" date="2023-05" db="EMBL/GenBank/DDBJ databases">
        <authorList>
            <person name="Schelkunov M.I."/>
        </authorList>
    </citation>
    <scope>NUCLEOTIDE SEQUENCE</scope>
    <source>
        <strain evidence="7">Hsosn_3</strain>
        <tissue evidence="7">Leaf</tissue>
    </source>
</reference>
<proteinExistence type="inferred from homology"/>
<evidence type="ECO:0000313" key="7">
    <source>
        <dbReference type="EMBL" id="KAK1355961.1"/>
    </source>
</evidence>
<feature type="compositionally biased region" description="Polar residues" evidence="5">
    <location>
        <begin position="159"/>
        <end position="170"/>
    </location>
</feature>
<keyword evidence="4" id="KW-0131">Cell cycle</keyword>
<protein>
    <submittedName>
        <fullName evidence="7">CDI domain-containing protein</fullName>
    </submittedName>
</protein>
<comment type="similarity">
    <text evidence="2">Belongs to the CDI family. ICK/KRP subfamily.</text>
</comment>
<feature type="compositionally biased region" description="Basic and acidic residues" evidence="5">
    <location>
        <begin position="71"/>
        <end position="91"/>
    </location>
</feature>
<dbReference type="GO" id="GO:0051726">
    <property type="term" value="P:regulation of cell cycle"/>
    <property type="evidence" value="ECO:0007669"/>
    <property type="project" value="InterPro"/>
</dbReference>
<gene>
    <name evidence="7" type="ORF">POM88_049217</name>
</gene>
<dbReference type="Gene3D" id="4.10.365.10">
    <property type="entry name" value="p27"/>
    <property type="match status" value="1"/>
</dbReference>
<evidence type="ECO:0000256" key="4">
    <source>
        <dbReference type="ARBA" id="ARBA00023306"/>
    </source>
</evidence>
<dbReference type="AlphaFoldDB" id="A0AAD8GXS4"/>
<evidence type="ECO:0000259" key="6">
    <source>
        <dbReference type="Pfam" id="PF02234"/>
    </source>
</evidence>
<evidence type="ECO:0000256" key="2">
    <source>
        <dbReference type="ARBA" id="ARBA00010274"/>
    </source>
</evidence>
<dbReference type="PIRSF" id="PIRSF017811">
    <property type="entry name" value="CDK_inhib_pln"/>
    <property type="match status" value="1"/>
</dbReference>
<evidence type="ECO:0000256" key="3">
    <source>
        <dbReference type="ARBA" id="ARBA00023013"/>
    </source>
</evidence>
<comment type="caution">
    <text evidence="7">The sequence shown here is derived from an EMBL/GenBank/DDBJ whole genome shotgun (WGS) entry which is preliminary data.</text>
</comment>
<dbReference type="InterPro" id="IPR044275">
    <property type="entry name" value="KRP"/>
</dbReference>
<dbReference type="PANTHER" id="PTHR46776">
    <property type="entry name" value="CYCLIN-DEPENDENT KINASE INHIBITOR 4-RELATED"/>
    <property type="match status" value="1"/>
</dbReference>
<evidence type="ECO:0000256" key="5">
    <source>
        <dbReference type="SAM" id="MobiDB-lite"/>
    </source>
</evidence>
<reference evidence="7" key="1">
    <citation type="submission" date="2023-02" db="EMBL/GenBank/DDBJ databases">
        <title>Genome of toxic invasive species Heracleum sosnowskyi carries increased number of genes despite the absence of recent whole-genome duplications.</title>
        <authorList>
            <person name="Schelkunov M."/>
            <person name="Shtratnikova V."/>
            <person name="Makarenko M."/>
            <person name="Klepikova A."/>
            <person name="Omelchenko D."/>
            <person name="Novikova G."/>
            <person name="Obukhova E."/>
            <person name="Bogdanov V."/>
            <person name="Penin A."/>
            <person name="Logacheva M."/>
        </authorList>
    </citation>
    <scope>NUCLEOTIDE SEQUENCE</scope>
    <source>
        <strain evidence="7">Hsosn_3</strain>
        <tissue evidence="7">Leaf</tissue>
    </source>
</reference>
<dbReference type="Proteomes" id="UP001237642">
    <property type="component" value="Unassembled WGS sequence"/>
</dbReference>
<evidence type="ECO:0000313" key="8">
    <source>
        <dbReference type="Proteomes" id="UP001237642"/>
    </source>
</evidence>
<accession>A0AAD8GXS4</accession>
<evidence type="ECO:0000256" key="1">
    <source>
        <dbReference type="ARBA" id="ARBA00004642"/>
    </source>
</evidence>
<feature type="region of interest" description="Disordered" evidence="5">
    <location>
        <begin position="140"/>
        <end position="184"/>
    </location>
</feature>
<keyword evidence="8" id="KW-1185">Reference proteome</keyword>
<comment type="subcellular location">
    <subcellularLocation>
        <location evidence="1">Nucleus</location>
        <location evidence="1">Nucleoplasm</location>
    </subcellularLocation>
</comment>
<dbReference type="InterPro" id="IPR003175">
    <property type="entry name" value="CDI_dom"/>
</dbReference>
<dbReference type="EMBL" id="JAUIZM010000011">
    <property type="protein sequence ID" value="KAK1355961.1"/>
    <property type="molecule type" value="Genomic_DNA"/>
</dbReference>